<dbReference type="Pfam" id="PF02378">
    <property type="entry name" value="PTS_EIIC"/>
    <property type="match status" value="1"/>
</dbReference>
<feature type="transmembrane region" description="Helical" evidence="9">
    <location>
        <begin position="192"/>
        <end position="213"/>
    </location>
</feature>
<gene>
    <name evidence="11" type="ORF">ACFP1G_04505</name>
</gene>
<evidence type="ECO:0000256" key="1">
    <source>
        <dbReference type="ARBA" id="ARBA00004651"/>
    </source>
</evidence>
<dbReference type="PANTHER" id="PTHR33989">
    <property type="match status" value="1"/>
</dbReference>
<proteinExistence type="predicted"/>
<dbReference type="EMBL" id="JBHSSK010000013">
    <property type="protein sequence ID" value="MFC6206737.1"/>
    <property type="molecule type" value="Genomic_DNA"/>
</dbReference>
<feature type="transmembrane region" description="Helical" evidence="9">
    <location>
        <begin position="403"/>
        <end position="423"/>
    </location>
</feature>
<feature type="transmembrane region" description="Helical" evidence="9">
    <location>
        <begin position="72"/>
        <end position="96"/>
    </location>
</feature>
<dbReference type="PROSITE" id="PS51105">
    <property type="entry name" value="PTS_EIIC_TYPE_3"/>
    <property type="match status" value="1"/>
</dbReference>
<keyword evidence="6 9" id="KW-1133">Transmembrane helix</keyword>
<feature type="transmembrane region" description="Helical" evidence="9">
    <location>
        <begin position="29"/>
        <end position="52"/>
    </location>
</feature>
<evidence type="ECO:0000256" key="3">
    <source>
        <dbReference type="ARBA" id="ARBA00022475"/>
    </source>
</evidence>
<keyword evidence="3 8" id="KW-1003">Cell membrane</keyword>
<dbReference type="PANTHER" id="PTHR33989:SF4">
    <property type="entry name" value="PTS SYSTEM N,N'-DIACETYLCHITOBIOSE-SPECIFIC EIIC COMPONENT"/>
    <property type="match status" value="1"/>
</dbReference>
<dbReference type="RefSeq" id="WP_125694439.1">
    <property type="nucleotide sequence ID" value="NZ_JBHSSK010000013.1"/>
</dbReference>
<keyword evidence="12" id="KW-1185">Reference proteome</keyword>
<feature type="transmembrane region" description="Helical" evidence="9">
    <location>
        <begin position="152"/>
        <end position="171"/>
    </location>
</feature>
<evidence type="ECO:0000259" key="10">
    <source>
        <dbReference type="PROSITE" id="PS51105"/>
    </source>
</evidence>
<feature type="transmembrane region" description="Helical" evidence="9">
    <location>
        <begin position="297"/>
        <end position="316"/>
    </location>
</feature>
<dbReference type="Proteomes" id="UP001596254">
    <property type="component" value="Unassembled WGS sequence"/>
</dbReference>
<evidence type="ECO:0000256" key="8">
    <source>
        <dbReference type="PIRNR" id="PIRNR006351"/>
    </source>
</evidence>
<feature type="domain" description="PTS EIIC type-3" evidence="10">
    <location>
        <begin position="6"/>
        <end position="423"/>
    </location>
</feature>
<evidence type="ECO:0000256" key="4">
    <source>
        <dbReference type="ARBA" id="ARBA00022597"/>
    </source>
</evidence>
<keyword evidence="5 9" id="KW-0812">Transmembrane</keyword>
<dbReference type="InterPro" id="IPR004501">
    <property type="entry name" value="PTS_EIIC_3"/>
</dbReference>
<evidence type="ECO:0000256" key="7">
    <source>
        <dbReference type="ARBA" id="ARBA00023136"/>
    </source>
</evidence>
<comment type="function">
    <text evidence="8">The phosphoenolpyruvate-dependent sugar phosphotransferase system (PTS), a major carbohydrate active -transport system, catalyzes the phosphorylation of incoming sugar substrates concomitant with their translocation across the cell membrane.</text>
</comment>
<evidence type="ECO:0000313" key="12">
    <source>
        <dbReference type="Proteomes" id="UP001596254"/>
    </source>
</evidence>
<keyword evidence="4 8" id="KW-0762">Sugar transport</keyword>
<protein>
    <recommendedName>
        <fullName evidence="8">Permease IIC component</fullName>
    </recommendedName>
</protein>
<evidence type="ECO:0000313" key="11">
    <source>
        <dbReference type="EMBL" id="MFC6206737.1"/>
    </source>
</evidence>
<keyword evidence="2 8" id="KW-0813">Transport</keyword>
<accession>A0ABW1SRI0</accession>
<dbReference type="InterPro" id="IPR004796">
    <property type="entry name" value="PTS_IIC_cello"/>
</dbReference>
<dbReference type="PIRSF" id="PIRSF006351">
    <property type="entry name" value="PTS_EIIC-Cellobiose"/>
    <property type="match status" value="1"/>
</dbReference>
<evidence type="ECO:0000256" key="2">
    <source>
        <dbReference type="ARBA" id="ARBA00022448"/>
    </source>
</evidence>
<name>A0ABW1SRI0_9LACO</name>
<keyword evidence="7 8" id="KW-0472">Membrane</keyword>
<comment type="subcellular location">
    <subcellularLocation>
        <location evidence="1">Cell membrane</location>
        <topology evidence="1">Multi-pass membrane protein</topology>
    </subcellularLocation>
</comment>
<dbReference type="InterPro" id="IPR003352">
    <property type="entry name" value="PTS_EIIC"/>
</dbReference>
<evidence type="ECO:0000256" key="9">
    <source>
        <dbReference type="SAM" id="Phobius"/>
    </source>
</evidence>
<reference evidence="12" key="1">
    <citation type="journal article" date="2019" name="Int. J. Syst. Evol. Microbiol.">
        <title>The Global Catalogue of Microorganisms (GCM) 10K type strain sequencing project: providing services to taxonomists for standard genome sequencing and annotation.</title>
        <authorList>
            <consortium name="The Broad Institute Genomics Platform"/>
            <consortium name="The Broad Institute Genome Sequencing Center for Infectious Disease"/>
            <person name="Wu L."/>
            <person name="Ma J."/>
        </authorList>
    </citation>
    <scope>NUCLEOTIDE SEQUENCE [LARGE SCALE GENOMIC DNA]</scope>
    <source>
        <strain evidence="12">CCM 8905</strain>
    </source>
</reference>
<comment type="caution">
    <text evidence="11">The sequence shown here is derived from an EMBL/GenBank/DDBJ whole genome shotgun (WGS) entry which is preliminary data.</text>
</comment>
<sequence>MEQWRPLGRLWRFNQRVSRWRAARAIKEALRIAYPFVLVMTAIDVIGQSFLASNGFFFQIYHVGDWLPGLELWQQLIQVASTVINGVVAVIIAFTTGRYLAKTYRGDGQAIGVMSALAFLTLNVNYDALEQVNRTTGEGMSKFMEPNLGPQGIFLGIVVGLCVGWFATHLMQWLTRWQLKHPRYQLSWTGRVAWPLTVVLIVTIGIGYGLSWLTAGGLNGLVYQGLSELVANPGHRGFVILGVTVLNNLLWWLGLIGPVSLTGNSAVTSLQNLAYAVQHGSGWGAPNPVTLHTLGDAYANFGGAGMTLALLIAIWIGSKQVSYRRIANQTFLPNLVNLNEPTLLGLPLLYNPVLLIPFVVAPAVNVVVAWSAITLKLVPPIVYPVPSTTPGPLIAYVGTGGDWRALALSLICLGISVLVYLPFVRLLNDQGGANHGA</sequence>
<feature type="transmembrane region" description="Helical" evidence="9">
    <location>
        <begin position="353"/>
        <end position="373"/>
    </location>
</feature>
<dbReference type="InterPro" id="IPR051088">
    <property type="entry name" value="PTS_Sugar-EIIC/EIIB"/>
</dbReference>
<evidence type="ECO:0000256" key="6">
    <source>
        <dbReference type="ARBA" id="ARBA00022989"/>
    </source>
</evidence>
<evidence type="ECO:0000256" key="5">
    <source>
        <dbReference type="ARBA" id="ARBA00022692"/>
    </source>
</evidence>
<organism evidence="11 12">
    <name type="scientific">Levilactobacillus tongjiangensis</name>
    <dbReference type="NCBI Taxonomy" id="2486023"/>
    <lineage>
        <taxon>Bacteria</taxon>
        <taxon>Bacillati</taxon>
        <taxon>Bacillota</taxon>
        <taxon>Bacilli</taxon>
        <taxon>Lactobacillales</taxon>
        <taxon>Lactobacillaceae</taxon>
        <taxon>Levilactobacillus</taxon>
    </lineage>
</organism>